<name>A0A9P5BFV7_9HYPO</name>
<dbReference type="OrthoDB" id="2013972at2759"/>
<organism evidence="3 4">
    <name type="scientific">Fusarium agapanthi</name>
    <dbReference type="NCBI Taxonomy" id="1803897"/>
    <lineage>
        <taxon>Eukaryota</taxon>
        <taxon>Fungi</taxon>
        <taxon>Dikarya</taxon>
        <taxon>Ascomycota</taxon>
        <taxon>Pezizomycotina</taxon>
        <taxon>Sordariomycetes</taxon>
        <taxon>Hypocreomycetidae</taxon>
        <taxon>Hypocreales</taxon>
        <taxon>Nectriaceae</taxon>
        <taxon>Fusarium</taxon>
        <taxon>Fusarium fujikuroi species complex</taxon>
    </lineage>
</organism>
<accession>A0A9P5BFV7</accession>
<gene>
    <name evidence="3" type="ORF">FAGAP_2939</name>
</gene>
<evidence type="ECO:0000313" key="3">
    <source>
        <dbReference type="EMBL" id="KAF4500848.1"/>
    </source>
</evidence>
<dbReference type="InterPro" id="IPR029063">
    <property type="entry name" value="SAM-dependent_MTases_sf"/>
</dbReference>
<dbReference type="Gene3D" id="3.40.50.150">
    <property type="entry name" value="Vaccinia Virus protein VP39"/>
    <property type="match status" value="1"/>
</dbReference>
<comment type="similarity">
    <text evidence="1">Belongs to the methyltransferase superfamily. LaeA methyltransferase family.</text>
</comment>
<dbReference type="EMBL" id="LUFC02000167">
    <property type="protein sequence ID" value="KAF4500848.1"/>
    <property type="molecule type" value="Genomic_DNA"/>
</dbReference>
<dbReference type="PANTHER" id="PTHR43591:SF10">
    <property type="entry name" value="ABC TRANSMEMBRANE TYPE-1 DOMAIN-CONTAINING PROTEIN-RELATED"/>
    <property type="match status" value="1"/>
</dbReference>
<proteinExistence type="inferred from homology"/>
<dbReference type="PANTHER" id="PTHR43591">
    <property type="entry name" value="METHYLTRANSFERASE"/>
    <property type="match status" value="1"/>
</dbReference>
<evidence type="ECO:0000256" key="1">
    <source>
        <dbReference type="ARBA" id="ARBA00038158"/>
    </source>
</evidence>
<dbReference type="CDD" id="cd02440">
    <property type="entry name" value="AdoMet_MTases"/>
    <property type="match status" value="1"/>
</dbReference>
<evidence type="ECO:0000313" key="4">
    <source>
        <dbReference type="Proteomes" id="UP000737391"/>
    </source>
</evidence>
<keyword evidence="4" id="KW-1185">Reference proteome</keyword>
<feature type="region of interest" description="Disordered" evidence="2">
    <location>
        <begin position="1"/>
        <end position="52"/>
    </location>
</feature>
<dbReference type="Proteomes" id="UP000737391">
    <property type="component" value="Unassembled WGS sequence"/>
</dbReference>
<reference evidence="3" key="1">
    <citation type="submission" date="2020-01" db="EMBL/GenBank/DDBJ databases">
        <title>Identification and distribution of gene clusters putatively required for synthesis of sphingolipid metabolism inhibitors in phylogenetically diverse species of the filamentous fungus Fusarium.</title>
        <authorList>
            <person name="Kim H.-S."/>
            <person name="Busman M."/>
            <person name="Brown D.W."/>
            <person name="Divon H."/>
            <person name="Uhlig S."/>
            <person name="Proctor R.H."/>
        </authorList>
    </citation>
    <scope>NUCLEOTIDE SEQUENCE</scope>
    <source>
        <strain evidence="3">NRRL 31653</strain>
    </source>
</reference>
<evidence type="ECO:0000256" key="2">
    <source>
        <dbReference type="SAM" id="MobiDB-lite"/>
    </source>
</evidence>
<dbReference type="GO" id="GO:0008168">
    <property type="term" value="F:methyltransferase activity"/>
    <property type="evidence" value="ECO:0007669"/>
    <property type="project" value="TreeGrafter"/>
</dbReference>
<dbReference type="SUPFAM" id="SSF53335">
    <property type="entry name" value="S-adenosyl-L-methionine-dependent methyltransferases"/>
    <property type="match status" value="1"/>
</dbReference>
<dbReference type="AlphaFoldDB" id="A0A9P5BFV7"/>
<protein>
    <submittedName>
        <fullName evidence="3">mRNA 3 -end-processing YTH1</fullName>
    </submittedName>
</protein>
<dbReference type="Pfam" id="PF13489">
    <property type="entry name" value="Methyltransf_23"/>
    <property type="match status" value="1"/>
</dbReference>
<comment type="caution">
    <text evidence="3">The sequence shown here is derived from an EMBL/GenBank/DDBJ whole genome shotgun (WGS) entry which is preliminary data.</text>
</comment>
<sequence>MSDKASSPKKSPKSPSSGASEVVLHDAGHWAALAQDEQDEDADSSLGVDTESSTASMTSSILNYRTIKGRTYHSERGNAEYWASNDAQQNEAIDIIHHFLVLTLDGKLHLAPLKDDIKASVVLPHWNRYETPTPRQNTYSYDRLTGIWAIDFADEHPQAEVIGTDISPIQPSWVPPNVKFEIEDCTQPWTFSPDSFDFIYIRYLYGSISDWSALFQEAFRSCKPGGWVESFEASAMLESDDNTVKEGSAMSEWGKFFIEGGKRLGRTFTILDDDLQKKGMEDAGFTDIQIRDFKATYVSHHFVLHFPLPFITNIPAPSTRHLSQSAVATFELNFLTAYGTQTHTYYLYTIAAIQPRPYHGLPGACSWTYRAQLDSHAWERSRDSMPPSRASVSPRIADSCLHCLNPFPLLLDIGHNSQLVKVVRKYLALFGPYNTFILLALVKSLNHRELRMLSEEQQNLENQIGDLLTIHWDQSAEIAEWAEIPRAIFGDRINRHKAILGMQKRAIKIELRRELYSRFIHYLVTLEERKRGQQFSWRDFWLAAWIQTYCINIWIFDMVFSSIWAALDLFESFLAFATEPWGVELKLIITH</sequence>